<evidence type="ECO:0000313" key="2">
    <source>
        <dbReference type="Proteomes" id="UP000326757"/>
    </source>
</evidence>
<accession>A0A5N6K2J4</accession>
<evidence type="ECO:0000313" key="1">
    <source>
        <dbReference type="EMBL" id="KAB8296370.1"/>
    </source>
</evidence>
<dbReference type="Proteomes" id="UP000326757">
    <property type="component" value="Unassembled WGS sequence"/>
</dbReference>
<organism evidence="1 2">
    <name type="scientific">Monilinia laxa</name>
    <name type="common">Brown rot fungus</name>
    <name type="synonym">Sclerotinia laxa</name>
    <dbReference type="NCBI Taxonomy" id="61186"/>
    <lineage>
        <taxon>Eukaryota</taxon>
        <taxon>Fungi</taxon>
        <taxon>Dikarya</taxon>
        <taxon>Ascomycota</taxon>
        <taxon>Pezizomycotina</taxon>
        <taxon>Leotiomycetes</taxon>
        <taxon>Helotiales</taxon>
        <taxon>Sclerotiniaceae</taxon>
        <taxon>Monilinia</taxon>
    </lineage>
</organism>
<keyword evidence="2" id="KW-1185">Reference proteome</keyword>
<protein>
    <submittedName>
        <fullName evidence="1">Uncharacterized protein</fullName>
    </submittedName>
</protein>
<comment type="caution">
    <text evidence="1">The sequence shown here is derived from an EMBL/GenBank/DDBJ whole genome shotgun (WGS) entry which is preliminary data.</text>
</comment>
<sequence>MNGTAILTEEVEVLEHQSEIDAAYALPSKSIMPALTLRISCKQTMKQTFLNIFLKKKISTFLFYTMRTLSPSHLDITRAFILI</sequence>
<gene>
    <name evidence="1" type="ORF">EYC80_009128</name>
</gene>
<dbReference type="EMBL" id="VIGI01000009">
    <property type="protein sequence ID" value="KAB8296370.1"/>
    <property type="molecule type" value="Genomic_DNA"/>
</dbReference>
<proteinExistence type="predicted"/>
<reference evidence="1 2" key="1">
    <citation type="submission" date="2019-06" db="EMBL/GenBank/DDBJ databases">
        <title>Genome Sequence of the Brown Rot Fungal Pathogen Monilinia laxa.</title>
        <authorList>
            <person name="De Miccolis Angelini R.M."/>
            <person name="Landi L."/>
            <person name="Abate D."/>
            <person name="Pollastro S."/>
            <person name="Romanazzi G."/>
            <person name="Faretra F."/>
        </authorList>
    </citation>
    <scope>NUCLEOTIDE SEQUENCE [LARGE SCALE GENOMIC DNA]</scope>
    <source>
        <strain evidence="1 2">Mlax316</strain>
    </source>
</reference>
<name>A0A5N6K2J4_MONLA</name>
<dbReference type="AlphaFoldDB" id="A0A5N6K2J4"/>